<dbReference type="InterPro" id="IPR008906">
    <property type="entry name" value="HATC_C_dom"/>
</dbReference>
<dbReference type="AlphaFoldDB" id="A0AAV7IZN9"/>
<dbReference type="Pfam" id="PF05699">
    <property type="entry name" value="Dimer_Tnp_hAT"/>
    <property type="match status" value="1"/>
</dbReference>
<protein>
    <recommendedName>
        <fullName evidence="1">HAT C-terminal dimerisation domain-containing protein</fullName>
    </recommendedName>
</protein>
<feature type="domain" description="HAT C-terminal dimerisation" evidence="1">
    <location>
        <begin position="415"/>
        <end position="479"/>
    </location>
</feature>
<evidence type="ECO:0000313" key="2">
    <source>
        <dbReference type="EMBL" id="KAH0563699.1"/>
    </source>
</evidence>
<name>A0AAV7IZN9_COTGL</name>
<dbReference type="GO" id="GO:0046983">
    <property type="term" value="F:protein dimerization activity"/>
    <property type="evidence" value="ECO:0007669"/>
    <property type="project" value="InterPro"/>
</dbReference>
<evidence type="ECO:0000313" key="3">
    <source>
        <dbReference type="Proteomes" id="UP000826195"/>
    </source>
</evidence>
<gene>
    <name evidence="2" type="ORF">KQX54_004773</name>
</gene>
<comment type="caution">
    <text evidence="2">The sequence shown here is derived from an EMBL/GenBank/DDBJ whole genome shotgun (WGS) entry which is preliminary data.</text>
</comment>
<dbReference type="PANTHER" id="PTHR37162:SF1">
    <property type="entry name" value="BED-TYPE DOMAIN-CONTAINING PROTEIN"/>
    <property type="match status" value="1"/>
</dbReference>
<reference evidence="2 3" key="1">
    <citation type="journal article" date="2021" name="J. Hered.">
        <title>A chromosome-level genome assembly of the parasitoid wasp, Cotesia glomerata (Hymenoptera: Braconidae).</title>
        <authorList>
            <person name="Pinto B.J."/>
            <person name="Weis J.J."/>
            <person name="Gamble T."/>
            <person name="Ode P.J."/>
            <person name="Paul R."/>
            <person name="Zaspel J.M."/>
        </authorList>
    </citation>
    <scope>NUCLEOTIDE SEQUENCE [LARGE SCALE GENOMIC DNA]</scope>
    <source>
        <strain evidence="2">CgM1</strain>
    </source>
</reference>
<dbReference type="PANTHER" id="PTHR37162">
    <property type="entry name" value="HAT FAMILY DIMERISATION DOMAINCONTAINING PROTEIN-RELATED"/>
    <property type="match status" value="1"/>
</dbReference>
<accession>A0AAV7IZN9</accession>
<evidence type="ECO:0000259" key="1">
    <source>
        <dbReference type="Pfam" id="PF05699"/>
    </source>
</evidence>
<organism evidence="2 3">
    <name type="scientific">Cotesia glomerata</name>
    <name type="common">Lepidopteran parasitic wasp</name>
    <name type="synonym">Apanteles glomeratus</name>
    <dbReference type="NCBI Taxonomy" id="32391"/>
    <lineage>
        <taxon>Eukaryota</taxon>
        <taxon>Metazoa</taxon>
        <taxon>Ecdysozoa</taxon>
        <taxon>Arthropoda</taxon>
        <taxon>Hexapoda</taxon>
        <taxon>Insecta</taxon>
        <taxon>Pterygota</taxon>
        <taxon>Neoptera</taxon>
        <taxon>Endopterygota</taxon>
        <taxon>Hymenoptera</taxon>
        <taxon>Apocrita</taxon>
        <taxon>Ichneumonoidea</taxon>
        <taxon>Braconidae</taxon>
        <taxon>Microgastrinae</taxon>
        <taxon>Cotesia</taxon>
    </lineage>
</organism>
<dbReference type="EMBL" id="JAHXZJ010000002">
    <property type="protein sequence ID" value="KAH0563699.1"/>
    <property type="molecule type" value="Genomic_DNA"/>
</dbReference>
<proteinExistence type="predicted"/>
<dbReference type="SUPFAM" id="SSF53098">
    <property type="entry name" value="Ribonuclease H-like"/>
    <property type="match status" value="1"/>
</dbReference>
<keyword evidence="3" id="KW-1185">Reference proteome</keyword>
<dbReference type="InterPro" id="IPR012337">
    <property type="entry name" value="RNaseH-like_sf"/>
</dbReference>
<dbReference type="Proteomes" id="UP000826195">
    <property type="component" value="Unassembled WGS sequence"/>
</dbReference>
<sequence>MNSKKKPKSLYIQKFRDDWLTDPLLKDWLTSVVNEAGEKLSKCLMCGTTLKNHYSTLKDHASASKHVRLIKEITSANQPKLPFKPANVSNIQQEEAGFALYIAVHSSINVVDHLSEVINHTHKDQDKIKLHRTKCGSIIKNIIALHFFDCLKNDLNNQHYSLLLDESTDVSVSKYLGIIIIYYSNAHKKVISTYLDLVELRDCDAPELKTHFSIARTRDKSYKAELLYKNYEDDMNYAYIAFLCPILVEVNRVNKMFETKDAYHTKLCDELNGLIDMLVSKITLPTQRVNIFTQKIQDFVDRTCYLGYKFESFMSGMVAKGFDKNQEIIIRERCIQFVVDLINQIKERLPENLSIMQKINRISVDHALSHNKESIVDLLRHFGKDDNYIAKADDQWRRIHLLKWSETKNTNKFWYEVLKFKDSLDNSRFNELASFAICLLTLPHSNADVERLFSTMNLTKTKQRNRMKPDMLKSILTIRGGLTRESKCCNNYEFPADVIKKIRTNEVYVKSTDLEQSSDVSFNEDE</sequence>